<dbReference type="EMBL" id="SRPF01000001">
    <property type="protein sequence ID" value="TGN41626.1"/>
    <property type="molecule type" value="Genomic_DNA"/>
</dbReference>
<name>A0A4Z1CBX7_9GAMM</name>
<feature type="transmembrane region" description="Helical" evidence="7">
    <location>
        <begin position="90"/>
        <end position="112"/>
    </location>
</feature>
<dbReference type="PROSITE" id="PS01243">
    <property type="entry name" value="BI1"/>
    <property type="match status" value="1"/>
</dbReference>
<organism evidence="8 9">
    <name type="scientific">Marinobacter confluentis</name>
    <dbReference type="NCBI Taxonomy" id="1697557"/>
    <lineage>
        <taxon>Bacteria</taxon>
        <taxon>Pseudomonadati</taxon>
        <taxon>Pseudomonadota</taxon>
        <taxon>Gammaproteobacteria</taxon>
        <taxon>Pseudomonadales</taxon>
        <taxon>Marinobacteraceae</taxon>
        <taxon>Marinobacter</taxon>
    </lineage>
</organism>
<dbReference type="InterPro" id="IPR006214">
    <property type="entry name" value="Bax_inhibitor_1-related"/>
</dbReference>
<dbReference type="Pfam" id="PF01027">
    <property type="entry name" value="Bax1-I"/>
    <property type="match status" value="1"/>
</dbReference>
<dbReference type="CDD" id="cd10433">
    <property type="entry name" value="YccA_like"/>
    <property type="match status" value="1"/>
</dbReference>
<dbReference type="PANTHER" id="PTHR23291">
    <property type="entry name" value="BAX INHIBITOR-RELATED"/>
    <property type="match status" value="1"/>
</dbReference>
<feature type="transmembrane region" description="Helical" evidence="7">
    <location>
        <begin position="36"/>
        <end position="55"/>
    </location>
</feature>
<dbReference type="OrthoDB" id="9813298at2"/>
<feature type="transmembrane region" description="Helical" evidence="7">
    <location>
        <begin position="61"/>
        <end position="78"/>
    </location>
</feature>
<evidence type="ECO:0000313" key="9">
    <source>
        <dbReference type="Proteomes" id="UP000298325"/>
    </source>
</evidence>
<dbReference type="GO" id="GO:0005886">
    <property type="term" value="C:plasma membrane"/>
    <property type="evidence" value="ECO:0007669"/>
    <property type="project" value="UniProtKB-SubCell"/>
</dbReference>
<dbReference type="PANTHER" id="PTHR23291:SF115">
    <property type="entry name" value="MODULATOR OF FTSH PROTEASE YCCA"/>
    <property type="match status" value="1"/>
</dbReference>
<proteinExistence type="inferred from homology"/>
<accession>A0A4Z1CBX7</accession>
<feature type="transmembrane region" description="Helical" evidence="7">
    <location>
        <begin position="208"/>
        <end position="231"/>
    </location>
</feature>
<keyword evidence="6 7" id="KW-0472">Membrane</keyword>
<evidence type="ECO:0000256" key="6">
    <source>
        <dbReference type="ARBA" id="ARBA00023136"/>
    </source>
</evidence>
<evidence type="ECO:0000256" key="3">
    <source>
        <dbReference type="ARBA" id="ARBA00022475"/>
    </source>
</evidence>
<feature type="transmembrane region" description="Helical" evidence="7">
    <location>
        <begin position="177"/>
        <end position="196"/>
    </location>
</feature>
<keyword evidence="5 7" id="KW-1133">Transmembrane helix</keyword>
<sequence length="237" mass="24886">MENRQYSVQNQGSVVNRGSATAAIGADAKKVLRNTYTLLAMTLLFSAATAGVSMAMGLSHMVGLMCSIGALLLIWFVLPRTANSSAGIGVVFGFTGLLGLSLGPILSYYLAMSNGGQIVMQALGGTAVVFFGLSGYVLTTKKDFSFMRGMLVAGLMVVIVAMLGTFVAAMFGVDVTVFSLALSAAIVFLMSGFILYDTSRIVNGGETNYILATTGLYLNIYNLFVSLLHLIGAFSSE</sequence>
<evidence type="ECO:0000256" key="7">
    <source>
        <dbReference type="RuleBase" id="RU004379"/>
    </source>
</evidence>
<keyword evidence="4 7" id="KW-0812">Transmembrane</keyword>
<comment type="subcellular location">
    <subcellularLocation>
        <location evidence="1">Cell membrane</location>
        <topology evidence="1">Multi-pass membrane protein</topology>
    </subcellularLocation>
</comment>
<dbReference type="AlphaFoldDB" id="A0A4Z1CBX7"/>
<evidence type="ECO:0000256" key="2">
    <source>
        <dbReference type="ARBA" id="ARBA00010350"/>
    </source>
</evidence>
<feature type="transmembrane region" description="Helical" evidence="7">
    <location>
        <begin position="150"/>
        <end position="171"/>
    </location>
</feature>
<comment type="similarity">
    <text evidence="2 7">Belongs to the BI1 family.</text>
</comment>
<evidence type="ECO:0000256" key="1">
    <source>
        <dbReference type="ARBA" id="ARBA00004651"/>
    </source>
</evidence>
<feature type="transmembrane region" description="Helical" evidence="7">
    <location>
        <begin position="118"/>
        <end position="138"/>
    </location>
</feature>
<evidence type="ECO:0000256" key="4">
    <source>
        <dbReference type="ARBA" id="ARBA00022692"/>
    </source>
</evidence>
<comment type="caution">
    <text evidence="8">The sequence shown here is derived from an EMBL/GenBank/DDBJ whole genome shotgun (WGS) entry which is preliminary data.</text>
</comment>
<evidence type="ECO:0000256" key="5">
    <source>
        <dbReference type="ARBA" id="ARBA00022989"/>
    </source>
</evidence>
<dbReference type="Proteomes" id="UP000298325">
    <property type="component" value="Unassembled WGS sequence"/>
</dbReference>
<protein>
    <submittedName>
        <fullName evidence="8">Bax inhibitor-1/YccA family protein</fullName>
    </submittedName>
</protein>
<dbReference type="InterPro" id="IPR006213">
    <property type="entry name" value="Bax_inhbtr1_CS"/>
</dbReference>
<keyword evidence="9" id="KW-1185">Reference proteome</keyword>
<evidence type="ECO:0000313" key="8">
    <source>
        <dbReference type="EMBL" id="TGN41626.1"/>
    </source>
</evidence>
<keyword evidence="3" id="KW-1003">Cell membrane</keyword>
<gene>
    <name evidence="8" type="ORF">E5Q11_03605</name>
</gene>
<dbReference type="RefSeq" id="WP_135802012.1">
    <property type="nucleotide sequence ID" value="NZ_SRPF01000001.1"/>
</dbReference>
<reference evidence="8 9" key="1">
    <citation type="submission" date="2019-04" db="EMBL/GenBank/DDBJ databases">
        <authorList>
            <person name="Park S."/>
            <person name="Yoon J.-H."/>
        </authorList>
    </citation>
    <scope>NUCLEOTIDE SEQUENCE [LARGE SCALE GENOMIC DNA]</scope>
    <source>
        <strain evidence="8 9">HJM-18</strain>
    </source>
</reference>